<dbReference type="InterPro" id="IPR001789">
    <property type="entry name" value="Sig_transdc_resp-reg_receiver"/>
</dbReference>
<keyword evidence="9" id="KW-0812">Transmembrane</keyword>
<name>A0ABN1CZW7_9BURK</name>
<evidence type="ECO:0000313" key="14">
    <source>
        <dbReference type="Proteomes" id="UP001501706"/>
    </source>
</evidence>
<dbReference type="PRINTS" id="PR00344">
    <property type="entry name" value="BCTRLSENSOR"/>
</dbReference>
<feature type="domain" description="HAMP" evidence="12">
    <location>
        <begin position="197"/>
        <end position="248"/>
    </location>
</feature>
<evidence type="ECO:0000259" key="12">
    <source>
        <dbReference type="PROSITE" id="PS50885"/>
    </source>
</evidence>
<evidence type="ECO:0000256" key="6">
    <source>
        <dbReference type="ARBA" id="ARBA00022777"/>
    </source>
</evidence>
<feature type="coiled-coil region" evidence="8">
    <location>
        <begin position="240"/>
        <end position="274"/>
    </location>
</feature>
<dbReference type="SUPFAM" id="SSF52172">
    <property type="entry name" value="CheY-like"/>
    <property type="match status" value="1"/>
</dbReference>
<evidence type="ECO:0000256" key="8">
    <source>
        <dbReference type="SAM" id="Coils"/>
    </source>
</evidence>
<evidence type="ECO:0000256" key="4">
    <source>
        <dbReference type="ARBA" id="ARBA00022553"/>
    </source>
</evidence>
<dbReference type="InterPro" id="IPR003660">
    <property type="entry name" value="HAMP_dom"/>
</dbReference>
<dbReference type="Gene3D" id="3.40.50.2300">
    <property type="match status" value="1"/>
</dbReference>
<dbReference type="Pfam" id="PF00512">
    <property type="entry name" value="HisKA"/>
    <property type="match status" value="1"/>
</dbReference>
<dbReference type="Gene3D" id="6.10.340.10">
    <property type="match status" value="1"/>
</dbReference>
<dbReference type="Proteomes" id="UP001501706">
    <property type="component" value="Unassembled WGS sequence"/>
</dbReference>
<feature type="domain" description="Histidine kinase" evidence="10">
    <location>
        <begin position="281"/>
        <end position="495"/>
    </location>
</feature>
<dbReference type="InterPro" id="IPR005467">
    <property type="entry name" value="His_kinase_dom"/>
</dbReference>
<gene>
    <name evidence="13" type="ORF">GCM10009097_54720</name>
</gene>
<keyword evidence="9" id="KW-0472">Membrane</keyword>
<keyword evidence="4 7" id="KW-0597">Phosphoprotein</keyword>
<dbReference type="InterPro" id="IPR036097">
    <property type="entry name" value="HisK_dim/P_sf"/>
</dbReference>
<dbReference type="CDD" id="cd00082">
    <property type="entry name" value="HisKA"/>
    <property type="match status" value="1"/>
</dbReference>
<sequence>MANGAIHNHETFTIRLRMAAPSRLADLSRRSVGSVPLAVRLMLLSLVPAAVAILLAMSVLARHHLTELTELTENNARAVARQVATLSRTPLMRMDRRALLNAARVGSQQPGVRQVQIRTLDGEIVAQSGFWTKPTDPPGLEVLEPIDSEESARAGEVMVEFDLESIAAARRNLWSTLAALLGACLLGVGIAGWWAARRISAPIRKLAEVVDRLGEGEEVEVETGATAEVGRLQHGFKVAAQALADSRKTMESQIAQATQELALKNAQLEAANQGKTRLLAAASHDLRQPLHALTLFADALRSDETDPPRLACIASIQECVHSLDRLFSELLNLSQIDAGAVRVQRAVFPLDRLFDDISRNFRPQAEEQGLRLVVRKTDAWVDCDYVMLSRILNNLVSNALRHTTQGGVLVGARRDGAGGLRIGVWDTGVGIAPEHQQKVFEEFYQVDASSSRGSRGLGLGLATVRRLCDLLHMPLRLQSRVGRGTVVSVVAPQAAPAEAPLPCPAQGAKVDFTGMFMLVIDDEPNILEGLSLVLRNWGAEVAVAESRSQVLALAQQWTRPPDVIITDLLLRDGENGLEVLRALDAHPGMRGRRAARLLVTGETKPDRLREIADAGVAVLHKPVTSEVLRQALATVLRDARGDRYLTA</sequence>
<dbReference type="PANTHER" id="PTHR43047:SF9">
    <property type="entry name" value="HISTIDINE KINASE"/>
    <property type="match status" value="1"/>
</dbReference>
<dbReference type="PROSITE" id="PS50110">
    <property type="entry name" value="RESPONSE_REGULATORY"/>
    <property type="match status" value="1"/>
</dbReference>
<dbReference type="Pfam" id="PF00072">
    <property type="entry name" value="Response_reg"/>
    <property type="match status" value="1"/>
</dbReference>
<organism evidence="13 14">
    <name type="scientific">Pigmentiphaga daeguensis</name>
    <dbReference type="NCBI Taxonomy" id="414049"/>
    <lineage>
        <taxon>Bacteria</taxon>
        <taxon>Pseudomonadati</taxon>
        <taxon>Pseudomonadota</taxon>
        <taxon>Betaproteobacteria</taxon>
        <taxon>Burkholderiales</taxon>
        <taxon>Alcaligenaceae</taxon>
        <taxon>Pigmentiphaga</taxon>
    </lineage>
</organism>
<evidence type="ECO:0000259" key="10">
    <source>
        <dbReference type="PROSITE" id="PS50109"/>
    </source>
</evidence>
<keyword evidence="5" id="KW-0808">Transferase</keyword>
<reference evidence="13 14" key="1">
    <citation type="journal article" date="2019" name="Int. J. Syst. Evol. Microbiol.">
        <title>The Global Catalogue of Microorganisms (GCM) 10K type strain sequencing project: providing services to taxonomists for standard genome sequencing and annotation.</title>
        <authorList>
            <consortium name="The Broad Institute Genomics Platform"/>
            <consortium name="The Broad Institute Genome Sequencing Center for Infectious Disease"/>
            <person name="Wu L."/>
            <person name="Ma J."/>
        </authorList>
    </citation>
    <scope>NUCLEOTIDE SEQUENCE [LARGE SCALE GENOMIC DNA]</scope>
    <source>
        <strain evidence="13 14">JCM 14330</strain>
    </source>
</reference>
<dbReference type="Gene3D" id="1.10.287.130">
    <property type="match status" value="1"/>
</dbReference>
<evidence type="ECO:0000256" key="5">
    <source>
        <dbReference type="ARBA" id="ARBA00022679"/>
    </source>
</evidence>
<keyword evidence="6" id="KW-0418">Kinase</keyword>
<comment type="caution">
    <text evidence="13">The sequence shown here is derived from an EMBL/GenBank/DDBJ whole genome shotgun (WGS) entry which is preliminary data.</text>
</comment>
<proteinExistence type="predicted"/>
<dbReference type="InterPro" id="IPR003594">
    <property type="entry name" value="HATPase_dom"/>
</dbReference>
<evidence type="ECO:0000256" key="9">
    <source>
        <dbReference type="SAM" id="Phobius"/>
    </source>
</evidence>
<accession>A0ABN1CZW7</accession>
<dbReference type="EMBL" id="BAAAEN010000035">
    <property type="protein sequence ID" value="GAA0530322.1"/>
    <property type="molecule type" value="Genomic_DNA"/>
</dbReference>
<dbReference type="Pfam" id="PF00672">
    <property type="entry name" value="HAMP"/>
    <property type="match status" value="1"/>
</dbReference>
<dbReference type="SMART" id="SM00304">
    <property type="entry name" value="HAMP"/>
    <property type="match status" value="1"/>
</dbReference>
<evidence type="ECO:0000256" key="7">
    <source>
        <dbReference type="PROSITE-ProRule" id="PRU00169"/>
    </source>
</evidence>
<dbReference type="SMART" id="SM00387">
    <property type="entry name" value="HATPase_c"/>
    <property type="match status" value="1"/>
</dbReference>
<dbReference type="SUPFAM" id="SSF47384">
    <property type="entry name" value="Homodimeric domain of signal transducing histidine kinase"/>
    <property type="match status" value="1"/>
</dbReference>
<dbReference type="SUPFAM" id="SSF55874">
    <property type="entry name" value="ATPase domain of HSP90 chaperone/DNA topoisomerase II/histidine kinase"/>
    <property type="match status" value="1"/>
</dbReference>
<dbReference type="Pfam" id="PF02518">
    <property type="entry name" value="HATPase_c"/>
    <property type="match status" value="1"/>
</dbReference>
<dbReference type="SMART" id="SM00448">
    <property type="entry name" value="REC"/>
    <property type="match status" value="1"/>
</dbReference>
<dbReference type="PROSITE" id="PS50885">
    <property type="entry name" value="HAMP"/>
    <property type="match status" value="1"/>
</dbReference>
<dbReference type="InterPro" id="IPR011006">
    <property type="entry name" value="CheY-like_superfamily"/>
</dbReference>
<dbReference type="InterPro" id="IPR036890">
    <property type="entry name" value="HATPase_C_sf"/>
</dbReference>
<feature type="domain" description="Response regulatory" evidence="11">
    <location>
        <begin position="516"/>
        <end position="636"/>
    </location>
</feature>
<dbReference type="CDD" id="cd00156">
    <property type="entry name" value="REC"/>
    <property type="match status" value="1"/>
</dbReference>
<feature type="transmembrane region" description="Helical" evidence="9">
    <location>
        <begin position="37"/>
        <end position="61"/>
    </location>
</feature>
<keyword evidence="14" id="KW-1185">Reference proteome</keyword>
<dbReference type="InterPro" id="IPR004358">
    <property type="entry name" value="Sig_transdc_His_kin-like_C"/>
</dbReference>
<dbReference type="EC" id="2.7.13.3" evidence="3"/>
<comment type="subcellular location">
    <subcellularLocation>
        <location evidence="2">Membrane</location>
    </subcellularLocation>
</comment>
<keyword evidence="8" id="KW-0175">Coiled coil</keyword>
<protein>
    <recommendedName>
        <fullName evidence="3">histidine kinase</fullName>
        <ecNumber evidence="3">2.7.13.3</ecNumber>
    </recommendedName>
</protein>
<feature type="modified residue" description="4-aspartylphosphate" evidence="7">
    <location>
        <position position="567"/>
    </location>
</feature>
<dbReference type="PROSITE" id="PS50109">
    <property type="entry name" value="HIS_KIN"/>
    <property type="match status" value="1"/>
</dbReference>
<keyword evidence="9" id="KW-1133">Transmembrane helix</keyword>
<evidence type="ECO:0000259" key="11">
    <source>
        <dbReference type="PROSITE" id="PS50110"/>
    </source>
</evidence>
<dbReference type="SMART" id="SM00388">
    <property type="entry name" value="HisKA"/>
    <property type="match status" value="1"/>
</dbReference>
<dbReference type="PANTHER" id="PTHR43047">
    <property type="entry name" value="TWO-COMPONENT HISTIDINE PROTEIN KINASE"/>
    <property type="match status" value="1"/>
</dbReference>
<dbReference type="InterPro" id="IPR003661">
    <property type="entry name" value="HisK_dim/P_dom"/>
</dbReference>
<comment type="catalytic activity">
    <reaction evidence="1">
        <text>ATP + protein L-histidine = ADP + protein N-phospho-L-histidine.</text>
        <dbReference type="EC" id="2.7.13.3"/>
    </reaction>
</comment>
<evidence type="ECO:0000256" key="1">
    <source>
        <dbReference type="ARBA" id="ARBA00000085"/>
    </source>
</evidence>
<evidence type="ECO:0000256" key="2">
    <source>
        <dbReference type="ARBA" id="ARBA00004370"/>
    </source>
</evidence>
<feature type="transmembrane region" description="Helical" evidence="9">
    <location>
        <begin position="173"/>
        <end position="196"/>
    </location>
</feature>
<evidence type="ECO:0000313" key="13">
    <source>
        <dbReference type="EMBL" id="GAA0530322.1"/>
    </source>
</evidence>
<dbReference type="Gene3D" id="3.30.565.10">
    <property type="entry name" value="Histidine kinase-like ATPase, C-terminal domain"/>
    <property type="match status" value="1"/>
</dbReference>
<evidence type="ECO:0000256" key="3">
    <source>
        <dbReference type="ARBA" id="ARBA00012438"/>
    </source>
</evidence>